<protein>
    <submittedName>
        <fullName evidence="2">Uncharacterized protein</fullName>
    </submittedName>
</protein>
<evidence type="ECO:0000313" key="3">
    <source>
        <dbReference type="Proteomes" id="UP001066276"/>
    </source>
</evidence>
<proteinExistence type="predicted"/>
<gene>
    <name evidence="2" type="ORF">NDU88_006814</name>
</gene>
<feature type="region of interest" description="Disordered" evidence="1">
    <location>
        <begin position="80"/>
        <end position="108"/>
    </location>
</feature>
<dbReference type="AlphaFoldDB" id="A0AAV7QM67"/>
<evidence type="ECO:0000313" key="2">
    <source>
        <dbReference type="EMBL" id="KAJ1140462.1"/>
    </source>
</evidence>
<accession>A0AAV7QM67</accession>
<name>A0AAV7QM67_PLEWA</name>
<evidence type="ECO:0000256" key="1">
    <source>
        <dbReference type="SAM" id="MobiDB-lite"/>
    </source>
</evidence>
<comment type="caution">
    <text evidence="2">The sequence shown here is derived from an EMBL/GenBank/DDBJ whole genome shotgun (WGS) entry which is preliminary data.</text>
</comment>
<organism evidence="2 3">
    <name type="scientific">Pleurodeles waltl</name>
    <name type="common">Iberian ribbed newt</name>
    <dbReference type="NCBI Taxonomy" id="8319"/>
    <lineage>
        <taxon>Eukaryota</taxon>
        <taxon>Metazoa</taxon>
        <taxon>Chordata</taxon>
        <taxon>Craniata</taxon>
        <taxon>Vertebrata</taxon>
        <taxon>Euteleostomi</taxon>
        <taxon>Amphibia</taxon>
        <taxon>Batrachia</taxon>
        <taxon>Caudata</taxon>
        <taxon>Salamandroidea</taxon>
        <taxon>Salamandridae</taxon>
        <taxon>Pleurodelinae</taxon>
        <taxon>Pleurodeles</taxon>
    </lineage>
</organism>
<dbReference type="Proteomes" id="UP001066276">
    <property type="component" value="Chromosome 6"/>
</dbReference>
<reference evidence="2" key="1">
    <citation type="journal article" date="2022" name="bioRxiv">
        <title>Sequencing and chromosome-scale assembly of the giantPleurodeles waltlgenome.</title>
        <authorList>
            <person name="Brown T."/>
            <person name="Elewa A."/>
            <person name="Iarovenko S."/>
            <person name="Subramanian E."/>
            <person name="Araus A.J."/>
            <person name="Petzold A."/>
            <person name="Susuki M."/>
            <person name="Suzuki K.-i.T."/>
            <person name="Hayashi T."/>
            <person name="Toyoda A."/>
            <person name="Oliveira C."/>
            <person name="Osipova E."/>
            <person name="Leigh N.D."/>
            <person name="Simon A."/>
            <person name="Yun M.H."/>
        </authorList>
    </citation>
    <scope>NUCLEOTIDE SEQUENCE</scope>
    <source>
        <strain evidence="2">20211129_DDA</strain>
        <tissue evidence="2">Liver</tissue>
    </source>
</reference>
<sequence length="127" mass="13954">METHAHELGPKQSLSNQRFWSPPSLFHTMVAPRPYHSSPPLALTGPCKGGMSCHVLRDYLRLRSAAQSVPPIGRFRSPTYACGHTGHRTAPAVSGHGTQPHSTSTERRESAVPCPCLHSVIRHSRCR</sequence>
<keyword evidence="3" id="KW-1185">Reference proteome</keyword>
<dbReference type="EMBL" id="JANPWB010000010">
    <property type="protein sequence ID" value="KAJ1140462.1"/>
    <property type="molecule type" value="Genomic_DNA"/>
</dbReference>